<accession>A0A645B039</accession>
<organism evidence="2">
    <name type="scientific">bioreactor metagenome</name>
    <dbReference type="NCBI Taxonomy" id="1076179"/>
    <lineage>
        <taxon>unclassified sequences</taxon>
        <taxon>metagenomes</taxon>
        <taxon>ecological metagenomes</taxon>
    </lineage>
</organism>
<comment type="caution">
    <text evidence="2">The sequence shown here is derived from an EMBL/GenBank/DDBJ whole genome shotgun (WGS) entry which is preliminary data.</text>
</comment>
<evidence type="ECO:0000313" key="2">
    <source>
        <dbReference type="EMBL" id="MPM56523.1"/>
    </source>
</evidence>
<proteinExistence type="predicted"/>
<dbReference type="EMBL" id="VSSQ01015796">
    <property type="protein sequence ID" value="MPM56523.1"/>
    <property type="molecule type" value="Genomic_DNA"/>
</dbReference>
<name>A0A645B039_9ZZZZ</name>
<feature type="region of interest" description="Disordered" evidence="1">
    <location>
        <begin position="187"/>
        <end position="211"/>
    </location>
</feature>
<dbReference type="AlphaFoldDB" id="A0A645B039"/>
<evidence type="ECO:0000256" key="1">
    <source>
        <dbReference type="SAM" id="MobiDB-lite"/>
    </source>
</evidence>
<protein>
    <submittedName>
        <fullName evidence="2">Uncharacterized protein</fullName>
    </submittedName>
</protein>
<gene>
    <name evidence="2" type="ORF">SDC9_103329</name>
</gene>
<reference evidence="2" key="1">
    <citation type="submission" date="2019-08" db="EMBL/GenBank/DDBJ databases">
        <authorList>
            <person name="Kucharzyk K."/>
            <person name="Murdoch R.W."/>
            <person name="Higgins S."/>
            <person name="Loffler F."/>
        </authorList>
    </citation>
    <scope>NUCLEOTIDE SEQUENCE</scope>
</reference>
<sequence>MIGDRVGIESAFDHVGGDDARRHGIDGDGIRAQLASHGTRHGHHGALAGHIGHQVGSAPHGGVGSQIDDGTAPAVLERRTAGTGHQPDAAHIDVHHLIPLFQGDVVHALAAGVRHGRVVDQAIQTAEGLHGLLCALLDGIRVACIKGDAVSLEAHGAQLGNGFAQQLGAQIGHHKLRPLLAQRLRKSKTQAARSAGHKNPAPSELTGGRHGVEGHLKPCLFQI</sequence>